<evidence type="ECO:0000256" key="5">
    <source>
        <dbReference type="ARBA" id="ARBA00022982"/>
    </source>
</evidence>
<organism evidence="10 11">
    <name type="scientific">Microbulbifer aggregans</name>
    <dbReference type="NCBI Taxonomy" id="1769779"/>
    <lineage>
        <taxon>Bacteria</taxon>
        <taxon>Pseudomonadati</taxon>
        <taxon>Pseudomonadota</taxon>
        <taxon>Gammaproteobacteria</taxon>
        <taxon>Cellvibrionales</taxon>
        <taxon>Microbulbiferaceae</taxon>
        <taxon>Microbulbifer</taxon>
    </lineage>
</organism>
<dbReference type="Pfam" id="PF01355">
    <property type="entry name" value="HIPIP"/>
    <property type="match status" value="1"/>
</dbReference>
<name>A0A1C9W3B4_9GAMM</name>
<accession>A0A1C9W3B4</accession>
<reference evidence="11" key="1">
    <citation type="submission" date="2016-01" db="EMBL/GenBank/DDBJ databases">
        <title>Complete genome sequence of Microbulbifer sp. CCB-MM1, a halophile isolated from Matang Mangrove Forest, Perak.</title>
        <authorList>
            <person name="Moh T.H."/>
            <person name="Dinesh B."/>
            <person name="Lau N.-S."/>
            <person name="Go F."/>
            <person name="Alexander Chong S.-C."/>
        </authorList>
    </citation>
    <scope>NUCLEOTIDE SEQUENCE [LARGE SCALE GENOMIC DNA]</scope>
    <source>
        <strain evidence="11">CCB-MM1</strain>
    </source>
</reference>
<evidence type="ECO:0000256" key="6">
    <source>
        <dbReference type="ARBA" id="ARBA00023004"/>
    </source>
</evidence>
<dbReference type="InterPro" id="IPR006311">
    <property type="entry name" value="TAT_signal"/>
</dbReference>
<keyword evidence="4 8" id="KW-0479">Metal-binding</keyword>
<keyword evidence="2 8" id="KW-0813">Transport</keyword>
<dbReference type="Proteomes" id="UP000095672">
    <property type="component" value="Chromosome"/>
</dbReference>
<gene>
    <name evidence="10" type="primary">iro</name>
    <name evidence="10" type="ORF">AUP74_00163</name>
</gene>
<dbReference type="GO" id="GO:0009055">
    <property type="term" value="F:electron transfer activity"/>
    <property type="evidence" value="ECO:0007669"/>
    <property type="project" value="InterPro"/>
</dbReference>
<proteinExistence type="inferred from homology"/>
<evidence type="ECO:0000259" key="9">
    <source>
        <dbReference type="PROSITE" id="PS51373"/>
    </source>
</evidence>
<dbReference type="RefSeq" id="WP_069945891.1">
    <property type="nucleotide sequence ID" value="NZ_CP014143.1"/>
</dbReference>
<dbReference type="GO" id="GO:0046872">
    <property type="term" value="F:metal ion binding"/>
    <property type="evidence" value="ECO:0007669"/>
    <property type="project" value="UniProtKB-KW"/>
</dbReference>
<evidence type="ECO:0000313" key="11">
    <source>
        <dbReference type="Proteomes" id="UP000095672"/>
    </source>
</evidence>
<dbReference type="Gene3D" id="4.10.490.10">
    <property type="entry name" value="High potential iron-sulphur protein"/>
    <property type="match status" value="1"/>
</dbReference>
<keyword evidence="11" id="KW-1185">Reference proteome</keyword>
<comment type="function">
    <text evidence="1 8">Specific class of high-redox-potential 4Fe-4S ferredoxins. Functions in anaerobic electron transport in most purple and in some other photosynthetic bacteria and in at least one genus (Paracoccus) of halophilic, denitrifying bacteria.</text>
</comment>
<dbReference type="PROSITE" id="PS51318">
    <property type="entry name" value="TAT"/>
    <property type="match status" value="1"/>
</dbReference>
<evidence type="ECO:0000256" key="1">
    <source>
        <dbReference type="ARBA" id="ARBA00002137"/>
    </source>
</evidence>
<keyword evidence="7 8" id="KW-0411">Iron-sulfur</keyword>
<dbReference type="PROSITE" id="PS51373">
    <property type="entry name" value="HIPIP"/>
    <property type="match status" value="1"/>
</dbReference>
<evidence type="ECO:0000256" key="8">
    <source>
        <dbReference type="RuleBase" id="RU000620"/>
    </source>
</evidence>
<dbReference type="InterPro" id="IPR036369">
    <property type="entry name" value="HIPIP_sf"/>
</dbReference>
<dbReference type="OrthoDB" id="5334781at2"/>
<protein>
    <recommendedName>
        <fullName evidence="8">High-potential iron-sulfur protein</fullName>
        <shortName evidence="8">HiPIP</shortName>
    </recommendedName>
</protein>
<dbReference type="GO" id="GO:0016491">
    <property type="term" value="F:oxidoreductase activity"/>
    <property type="evidence" value="ECO:0007669"/>
    <property type="project" value="UniProtKB-KW"/>
</dbReference>
<keyword evidence="6 8" id="KW-0408">Iron</keyword>
<dbReference type="EMBL" id="CP014143">
    <property type="protein sequence ID" value="AOS95638.1"/>
    <property type="molecule type" value="Genomic_DNA"/>
</dbReference>
<feature type="domain" description="High potential iron-sulfur proteins family profile" evidence="9">
    <location>
        <begin position="21"/>
        <end position="90"/>
    </location>
</feature>
<evidence type="ECO:0000256" key="4">
    <source>
        <dbReference type="ARBA" id="ARBA00022723"/>
    </source>
</evidence>
<dbReference type="PATRIC" id="fig|1769779.3.peg.161"/>
<evidence type="ECO:0000256" key="3">
    <source>
        <dbReference type="ARBA" id="ARBA00022485"/>
    </source>
</evidence>
<dbReference type="GO" id="GO:0019646">
    <property type="term" value="P:aerobic electron transport chain"/>
    <property type="evidence" value="ECO:0007669"/>
    <property type="project" value="InterPro"/>
</dbReference>
<dbReference type="KEGG" id="micc:AUP74_00163"/>
<keyword evidence="5 8" id="KW-0249">Electron transport</keyword>
<dbReference type="SUPFAM" id="SSF57652">
    <property type="entry name" value="HIPIP (high potential iron protein)"/>
    <property type="match status" value="1"/>
</dbReference>
<sequence length="90" mass="9954">MSDSKSGIERRKFLRLMGCSAVLIPAVMLPDNQARAQGKASKEAVQYQDTPKNGQKCKDCQFWTDPNACQVVEGEISPEGWCSLYVKKAS</sequence>
<comment type="subunit">
    <text evidence="8">Homodimer.</text>
</comment>
<keyword evidence="10" id="KW-0560">Oxidoreductase</keyword>
<dbReference type="STRING" id="1769779.AUP74_00163"/>
<keyword evidence="3 8" id="KW-0004">4Fe-4S</keyword>
<comment type="similarity">
    <text evidence="8">Belongs to the high-potential iron-sulfur protein (HiPIP) family.</text>
</comment>
<dbReference type="InterPro" id="IPR000170">
    <property type="entry name" value="High_potential_FeS_prot"/>
</dbReference>
<evidence type="ECO:0000256" key="2">
    <source>
        <dbReference type="ARBA" id="ARBA00022448"/>
    </source>
</evidence>
<dbReference type="AlphaFoldDB" id="A0A1C9W3B4"/>
<evidence type="ECO:0000313" key="10">
    <source>
        <dbReference type="EMBL" id="AOS95638.1"/>
    </source>
</evidence>
<dbReference type="GO" id="GO:0051539">
    <property type="term" value="F:4 iron, 4 sulfur cluster binding"/>
    <property type="evidence" value="ECO:0007669"/>
    <property type="project" value="UniProtKB-KW"/>
</dbReference>
<evidence type="ECO:0000256" key="7">
    <source>
        <dbReference type="ARBA" id="ARBA00023014"/>
    </source>
</evidence>